<accession>A0ABQ9E1R4</accession>
<keyword evidence="3" id="KW-1185">Reference proteome</keyword>
<name>A0ABQ9E1R4_TEGGR</name>
<gene>
    <name evidence="2" type="ORF">KUTeg_023448</name>
</gene>
<dbReference type="Pfam" id="PF13842">
    <property type="entry name" value="zf-Tnp_2"/>
    <property type="match status" value="1"/>
</dbReference>
<protein>
    <recommendedName>
        <fullName evidence="1">PiggyBac transposable element-derived protein 4 C-terminal zinc-finger domain-containing protein</fullName>
    </recommendedName>
</protein>
<evidence type="ECO:0000313" key="3">
    <source>
        <dbReference type="Proteomes" id="UP001217089"/>
    </source>
</evidence>
<sequence>MYTVQTELKPEMGGVNFRGAKADDIIMVDEERRHRPVRIFPLYSTKKKWCAFCHAHKIRTKSGYPTQTIFKCELCDIPLCTGDRNCFVLYHINAGLTHQSDEH</sequence>
<comment type="caution">
    <text evidence="2">The sequence shown here is derived from an EMBL/GenBank/DDBJ whole genome shotgun (WGS) entry which is preliminary data.</text>
</comment>
<dbReference type="Proteomes" id="UP001217089">
    <property type="component" value="Unassembled WGS sequence"/>
</dbReference>
<reference evidence="2 3" key="1">
    <citation type="submission" date="2022-12" db="EMBL/GenBank/DDBJ databases">
        <title>Chromosome-level genome of Tegillarca granosa.</title>
        <authorList>
            <person name="Kim J."/>
        </authorList>
    </citation>
    <scope>NUCLEOTIDE SEQUENCE [LARGE SCALE GENOMIC DNA]</scope>
    <source>
        <strain evidence="2">Teg-2019</strain>
        <tissue evidence="2">Adductor muscle</tissue>
    </source>
</reference>
<feature type="domain" description="PiggyBac transposable element-derived protein 4 C-terminal zinc-finger" evidence="1">
    <location>
        <begin position="34"/>
        <end position="91"/>
    </location>
</feature>
<evidence type="ECO:0000259" key="1">
    <source>
        <dbReference type="Pfam" id="PF13842"/>
    </source>
</evidence>
<organism evidence="2 3">
    <name type="scientific">Tegillarca granosa</name>
    <name type="common">Malaysian cockle</name>
    <name type="synonym">Anadara granosa</name>
    <dbReference type="NCBI Taxonomy" id="220873"/>
    <lineage>
        <taxon>Eukaryota</taxon>
        <taxon>Metazoa</taxon>
        <taxon>Spiralia</taxon>
        <taxon>Lophotrochozoa</taxon>
        <taxon>Mollusca</taxon>
        <taxon>Bivalvia</taxon>
        <taxon>Autobranchia</taxon>
        <taxon>Pteriomorphia</taxon>
        <taxon>Arcoida</taxon>
        <taxon>Arcoidea</taxon>
        <taxon>Arcidae</taxon>
        <taxon>Tegillarca</taxon>
    </lineage>
</organism>
<dbReference type="InterPro" id="IPR032718">
    <property type="entry name" value="PGBD4_Znf_C"/>
</dbReference>
<proteinExistence type="predicted"/>
<dbReference type="EMBL" id="JARBDR010000921">
    <property type="protein sequence ID" value="KAJ8299388.1"/>
    <property type="molecule type" value="Genomic_DNA"/>
</dbReference>
<evidence type="ECO:0000313" key="2">
    <source>
        <dbReference type="EMBL" id="KAJ8299388.1"/>
    </source>
</evidence>